<reference evidence="1 2" key="1">
    <citation type="submission" date="2018-01" db="EMBL/GenBank/DDBJ databases">
        <title>Bacillus asahii Genome sequencing and assembly.</title>
        <authorList>
            <person name="Jiang H."/>
            <person name="Feng Y."/>
            <person name="Zhao F."/>
            <person name="Lin X."/>
        </authorList>
    </citation>
    <scope>NUCLEOTIDE SEQUENCE [LARGE SCALE GENOMIC DNA]</scope>
    <source>
        <strain evidence="1 2">OM18</strain>
    </source>
</reference>
<protein>
    <submittedName>
        <fullName evidence="1">Uncharacterized protein</fullName>
    </submittedName>
</protein>
<evidence type="ECO:0000313" key="2">
    <source>
        <dbReference type="Proteomes" id="UP000283095"/>
    </source>
</evidence>
<dbReference type="AlphaFoldDB" id="A0A3Q9RLK7"/>
<proteinExistence type="predicted"/>
<accession>A0A3Q9RLK7</accession>
<dbReference type="Proteomes" id="UP000283095">
    <property type="component" value="Chromosome"/>
</dbReference>
<dbReference type="EMBL" id="CP026095">
    <property type="protein sequence ID" value="AZV41995.1"/>
    <property type="molecule type" value="Genomic_DNA"/>
</dbReference>
<name>A0A3Q9RLK7_9BACI</name>
<gene>
    <name evidence="1" type="ORF">BAOM_1385</name>
</gene>
<organism evidence="1 2">
    <name type="scientific">Peribacillus asahii</name>
    <dbReference type="NCBI Taxonomy" id="228899"/>
    <lineage>
        <taxon>Bacteria</taxon>
        <taxon>Bacillati</taxon>
        <taxon>Bacillota</taxon>
        <taxon>Bacilli</taxon>
        <taxon>Bacillales</taxon>
        <taxon>Bacillaceae</taxon>
        <taxon>Peribacillus</taxon>
    </lineage>
</organism>
<sequence length="56" mass="6249">MVTYGYKKAVSLAFIHFYPSIQKSQNPYISTFSANIDGILADGTAEPVFRNGDWAF</sequence>
<dbReference type="RefSeq" id="WP_180319823.1">
    <property type="nucleotide sequence ID" value="NZ_CP026095.1"/>
</dbReference>
<evidence type="ECO:0000313" key="1">
    <source>
        <dbReference type="EMBL" id="AZV41995.1"/>
    </source>
</evidence>
<dbReference type="KEGG" id="pasa:BAOM_1385"/>